<evidence type="ECO:0000313" key="2">
    <source>
        <dbReference type="EMBL" id="ASJ04266.1"/>
    </source>
</evidence>
<dbReference type="InterPro" id="IPR025504">
    <property type="entry name" value="GLUCM_C"/>
</dbReference>
<gene>
    <name evidence="2" type="ORF">A3L01_02390</name>
</gene>
<name>A0A2Z2MEF4_9EURY</name>
<dbReference type="Gene3D" id="3.90.1640.20">
    <property type="entry name" value="TON_0340"/>
    <property type="match status" value="1"/>
</dbReference>
<dbReference type="EMBL" id="CP015101">
    <property type="protein sequence ID" value="ASJ04266.1"/>
    <property type="molecule type" value="Genomic_DNA"/>
</dbReference>
<dbReference type="Pfam" id="PF14336">
    <property type="entry name" value="GLUCM-like_C"/>
    <property type="match status" value="1"/>
</dbReference>
<accession>A0A2Z2MEF4</accession>
<dbReference type="KEGG" id="tbs:A3L01_02390"/>
<feature type="domain" description="D-glutamate cyclase-like C-terminal" evidence="1">
    <location>
        <begin position="3"/>
        <end position="260"/>
    </location>
</feature>
<evidence type="ECO:0000313" key="3">
    <source>
        <dbReference type="Proteomes" id="UP000250272"/>
    </source>
</evidence>
<proteinExistence type="predicted"/>
<sequence>MIAHLINTDVGNRGTLGVYLDYRRENPSFLHNSAKMFLDNYERVLVITGFPIPPMMQAETDGPPGALAIAKAVETLGGRAEILTYPEVMNALEPFGLSFTDRPDVGNYSLVIAVESPGRARDGKYYSMSGLEITRETFDWAVLEARELGIPTIGIGDGGNEAGMGKVVKLIERYVPHGDRIASVVETDELILSAVSNWGAYGLVAQASVEFGRELLPDWDERTIVRAISKLGLIDGVSKTQASTVDGISLDVHEKVVELLNALVNEALR</sequence>
<dbReference type="PANTHER" id="PTHR32022">
    <property type="entry name" value="D-GLUTAMATE CYCLASE, MITOCHONDRIAL"/>
    <property type="match status" value="1"/>
</dbReference>
<protein>
    <recommendedName>
        <fullName evidence="1">D-glutamate cyclase-like C-terminal domain-containing protein</fullName>
    </recommendedName>
</protein>
<dbReference type="AlphaFoldDB" id="A0A2Z2MEF4"/>
<reference evidence="2 3" key="1">
    <citation type="submission" date="2016-04" db="EMBL/GenBank/DDBJ databases">
        <title>Complete genome sequence of Thermococcus barossii type strain SHCK-94.</title>
        <authorList>
            <person name="Oger P.M."/>
        </authorList>
    </citation>
    <scope>NUCLEOTIDE SEQUENCE [LARGE SCALE GENOMIC DNA]</scope>
    <source>
        <strain evidence="2 3">SHCK-94</strain>
    </source>
</reference>
<organism evidence="2 3">
    <name type="scientific">Thermococcus barossii</name>
    <dbReference type="NCBI Taxonomy" id="54077"/>
    <lineage>
        <taxon>Archaea</taxon>
        <taxon>Methanobacteriati</taxon>
        <taxon>Methanobacteriota</taxon>
        <taxon>Thermococci</taxon>
        <taxon>Thermococcales</taxon>
        <taxon>Thermococcaceae</taxon>
        <taxon>Thermococcus</taxon>
    </lineage>
</organism>
<dbReference type="PANTHER" id="PTHR32022:SF10">
    <property type="entry name" value="D-GLUTAMATE CYCLASE, MITOCHONDRIAL"/>
    <property type="match status" value="1"/>
</dbReference>
<evidence type="ECO:0000259" key="1">
    <source>
        <dbReference type="Pfam" id="PF14336"/>
    </source>
</evidence>
<dbReference type="OrthoDB" id="86109at2157"/>
<dbReference type="GO" id="GO:0006536">
    <property type="term" value="P:glutamate metabolic process"/>
    <property type="evidence" value="ECO:0007669"/>
    <property type="project" value="TreeGrafter"/>
</dbReference>
<dbReference type="GO" id="GO:0047820">
    <property type="term" value="F:D-glutamate cyclase activity"/>
    <property type="evidence" value="ECO:0007669"/>
    <property type="project" value="TreeGrafter"/>
</dbReference>
<dbReference type="RefSeq" id="WP_088864295.1">
    <property type="nucleotide sequence ID" value="NZ_CP015101.1"/>
</dbReference>
<keyword evidence="3" id="KW-1185">Reference proteome</keyword>
<dbReference type="Proteomes" id="UP000250272">
    <property type="component" value="Chromosome"/>
</dbReference>
<dbReference type="GeneID" id="33325582"/>